<evidence type="ECO:0000256" key="2">
    <source>
        <dbReference type="ARBA" id="ARBA00023125"/>
    </source>
</evidence>
<dbReference type="InterPro" id="IPR000595">
    <property type="entry name" value="cNMP-bd_dom"/>
</dbReference>
<comment type="caution">
    <text evidence="6">The sequence shown here is derived from an EMBL/GenBank/DDBJ whole genome shotgun (WGS) entry which is preliminary data.</text>
</comment>
<dbReference type="InterPro" id="IPR036390">
    <property type="entry name" value="WH_DNA-bd_sf"/>
</dbReference>
<dbReference type="EMBL" id="JALBUS010000004">
    <property type="protein sequence ID" value="MDX8417013.1"/>
    <property type="molecule type" value="Genomic_DNA"/>
</dbReference>
<dbReference type="SUPFAM" id="SSF46785">
    <property type="entry name" value="Winged helix' DNA-binding domain"/>
    <property type="match status" value="1"/>
</dbReference>
<dbReference type="Pfam" id="PF13545">
    <property type="entry name" value="HTH_Crp_2"/>
    <property type="match status" value="1"/>
</dbReference>
<dbReference type="InterPro" id="IPR018490">
    <property type="entry name" value="cNMP-bd_dom_sf"/>
</dbReference>
<dbReference type="PROSITE" id="PS50042">
    <property type="entry name" value="CNMP_BINDING_3"/>
    <property type="match status" value="1"/>
</dbReference>
<evidence type="ECO:0000256" key="1">
    <source>
        <dbReference type="ARBA" id="ARBA00023015"/>
    </source>
</evidence>
<keyword evidence="7" id="KW-1185">Reference proteome</keyword>
<evidence type="ECO:0000313" key="7">
    <source>
        <dbReference type="Proteomes" id="UP001285244"/>
    </source>
</evidence>
<dbReference type="InterPro" id="IPR014710">
    <property type="entry name" value="RmlC-like_jellyroll"/>
</dbReference>
<dbReference type="PANTHER" id="PTHR24567">
    <property type="entry name" value="CRP FAMILY TRANSCRIPTIONAL REGULATORY PROTEIN"/>
    <property type="match status" value="1"/>
</dbReference>
<name>A0ABU4WML5_9FIRM</name>
<feature type="domain" description="Cyclic nucleotide-binding" evidence="4">
    <location>
        <begin position="31"/>
        <end position="82"/>
    </location>
</feature>
<dbReference type="Gene3D" id="2.60.120.10">
    <property type="entry name" value="Jelly Rolls"/>
    <property type="match status" value="1"/>
</dbReference>
<gene>
    <name evidence="6" type="ORF">MOZ64_04035</name>
</gene>
<dbReference type="PROSITE" id="PS51063">
    <property type="entry name" value="HTH_CRP_2"/>
    <property type="match status" value="1"/>
</dbReference>
<protein>
    <submittedName>
        <fullName evidence="6">Crp/Fnr family transcriptional regulator</fullName>
    </submittedName>
</protein>
<accession>A0ABU4WML5</accession>
<evidence type="ECO:0000259" key="5">
    <source>
        <dbReference type="PROSITE" id="PS51063"/>
    </source>
</evidence>
<dbReference type="CDD" id="cd00038">
    <property type="entry name" value="CAP_ED"/>
    <property type="match status" value="1"/>
</dbReference>
<dbReference type="RefSeq" id="WP_320325324.1">
    <property type="nucleotide sequence ID" value="NZ_JALBUS010000004.1"/>
</dbReference>
<dbReference type="PANTHER" id="PTHR24567:SF58">
    <property type="entry name" value="CYCLIC AMP-BINDING REGULATORY PROTEIN"/>
    <property type="match status" value="1"/>
</dbReference>
<dbReference type="Pfam" id="PF00027">
    <property type="entry name" value="cNMP_binding"/>
    <property type="match status" value="1"/>
</dbReference>
<dbReference type="SUPFAM" id="SSF51206">
    <property type="entry name" value="cAMP-binding domain-like"/>
    <property type="match status" value="1"/>
</dbReference>
<feature type="domain" description="HTH crp-type" evidence="5">
    <location>
        <begin position="146"/>
        <end position="211"/>
    </location>
</feature>
<keyword evidence="1" id="KW-0805">Transcription regulation</keyword>
<sequence length="211" mass="23837">MSDVAVLKRCYIFHDIADIEKTLQEVHAFKKHYDKGETIVMEGDDANTMGIILQGRVRVLRNDINGNRTIVNQMGPAQIFGETFACANIKTYPVSVEAVSASDIMFIQPQEILANQTDTQLISNLLSSLASKNLVLNNKLTIMSKRSTKEKLMTYLYSRAKYHQTNTFDIPFNRQELADYLGVDRSALSAELSKLKQAGVLDYKKNHFVLK</sequence>
<dbReference type="InterPro" id="IPR050397">
    <property type="entry name" value="Env_Response_Regulators"/>
</dbReference>
<dbReference type="SMART" id="SM00100">
    <property type="entry name" value="cNMP"/>
    <property type="match status" value="1"/>
</dbReference>
<evidence type="ECO:0000313" key="6">
    <source>
        <dbReference type="EMBL" id="MDX8417013.1"/>
    </source>
</evidence>
<proteinExistence type="predicted"/>
<dbReference type="InterPro" id="IPR012318">
    <property type="entry name" value="HTH_CRP"/>
</dbReference>
<dbReference type="Proteomes" id="UP001285244">
    <property type="component" value="Unassembled WGS sequence"/>
</dbReference>
<evidence type="ECO:0000259" key="4">
    <source>
        <dbReference type="PROSITE" id="PS50042"/>
    </source>
</evidence>
<keyword evidence="3" id="KW-0804">Transcription</keyword>
<keyword evidence="2" id="KW-0238">DNA-binding</keyword>
<organism evidence="6 7">
    <name type="scientific">Absicoccus intestinalis</name>
    <dbReference type="NCBI Taxonomy" id="2926319"/>
    <lineage>
        <taxon>Bacteria</taxon>
        <taxon>Bacillati</taxon>
        <taxon>Bacillota</taxon>
        <taxon>Erysipelotrichia</taxon>
        <taxon>Erysipelotrichales</taxon>
        <taxon>Erysipelotrichaceae</taxon>
        <taxon>Absicoccus</taxon>
    </lineage>
</organism>
<evidence type="ECO:0000256" key="3">
    <source>
        <dbReference type="ARBA" id="ARBA00023163"/>
    </source>
</evidence>
<reference evidence="6 7" key="1">
    <citation type="submission" date="2022-03" db="EMBL/GenBank/DDBJ databases">
        <title>Novel taxa within the pig intestine.</title>
        <authorList>
            <person name="Wylensek D."/>
            <person name="Bishof K."/>
            <person name="Afrizal A."/>
            <person name="Clavel T."/>
        </authorList>
    </citation>
    <scope>NUCLEOTIDE SEQUENCE [LARGE SCALE GENOMIC DNA]</scope>
    <source>
        <strain evidence="6 7">Cla-KB-P134</strain>
    </source>
</reference>